<dbReference type="AlphaFoldDB" id="A0A5C7HFA6"/>
<evidence type="ECO:0000256" key="2">
    <source>
        <dbReference type="ARBA" id="ARBA00022475"/>
    </source>
</evidence>
<evidence type="ECO:0000313" key="4">
    <source>
        <dbReference type="EMBL" id="TXG55519.1"/>
    </source>
</evidence>
<gene>
    <name evidence="4" type="ORF">EZV62_020775</name>
</gene>
<comment type="caution">
    <text evidence="4">The sequence shown here is derived from an EMBL/GenBank/DDBJ whole genome shotgun (WGS) entry which is preliminary data.</text>
</comment>
<evidence type="ECO:0000259" key="3">
    <source>
        <dbReference type="PROSITE" id="PS50011"/>
    </source>
</evidence>
<comment type="subcellular location">
    <subcellularLocation>
        <location evidence="1">Cell membrane</location>
    </subcellularLocation>
</comment>
<dbReference type="OrthoDB" id="1936432at2759"/>
<name>A0A5C7HFA6_9ROSI</name>
<dbReference type="EMBL" id="VAHF01000009">
    <property type="protein sequence ID" value="TXG55519.1"/>
    <property type="molecule type" value="Genomic_DNA"/>
</dbReference>
<keyword evidence="5" id="KW-1185">Reference proteome</keyword>
<dbReference type="InterPro" id="IPR011009">
    <property type="entry name" value="Kinase-like_dom_sf"/>
</dbReference>
<dbReference type="Pfam" id="PF07714">
    <property type="entry name" value="PK_Tyr_Ser-Thr"/>
    <property type="match status" value="1"/>
</dbReference>
<evidence type="ECO:0000313" key="5">
    <source>
        <dbReference type="Proteomes" id="UP000323000"/>
    </source>
</evidence>
<dbReference type="Proteomes" id="UP000323000">
    <property type="component" value="Chromosome 9"/>
</dbReference>
<organism evidence="4 5">
    <name type="scientific">Acer yangbiense</name>
    <dbReference type="NCBI Taxonomy" id="1000413"/>
    <lineage>
        <taxon>Eukaryota</taxon>
        <taxon>Viridiplantae</taxon>
        <taxon>Streptophyta</taxon>
        <taxon>Embryophyta</taxon>
        <taxon>Tracheophyta</taxon>
        <taxon>Spermatophyta</taxon>
        <taxon>Magnoliopsida</taxon>
        <taxon>eudicotyledons</taxon>
        <taxon>Gunneridae</taxon>
        <taxon>Pentapetalae</taxon>
        <taxon>rosids</taxon>
        <taxon>malvids</taxon>
        <taxon>Sapindales</taxon>
        <taxon>Sapindaceae</taxon>
        <taxon>Hippocastanoideae</taxon>
        <taxon>Acereae</taxon>
        <taxon>Acer</taxon>
    </lineage>
</organism>
<dbReference type="Gene3D" id="1.10.510.10">
    <property type="entry name" value="Transferase(Phosphotransferase) domain 1"/>
    <property type="match status" value="1"/>
</dbReference>
<dbReference type="PANTHER" id="PTHR45621">
    <property type="entry name" value="OS01G0588500 PROTEIN-RELATED"/>
    <property type="match status" value="1"/>
</dbReference>
<dbReference type="Gene3D" id="3.30.200.20">
    <property type="entry name" value="Phosphorylase Kinase, domain 1"/>
    <property type="match status" value="1"/>
</dbReference>
<sequence>MSKLKGYLARPSNSTGYCICSDTSPNLKVFTFKELKAATKNFIPDLMIGEGSFGRVYKGWLDGLITHKPSKAGAGIAVAVEKRKPHHKKGFHSWQAEVEFFGKFSHPHLVTFLGYCRENNEFLLVHEYIQKGSLENHLFRREREPLPWHVRLRIAIDAAKGLTFLHSREKSGSYNAKLSDFGLVKYPCFYPCWQEGNCITIEGMSPNVGVAPEYCSTGLINTKSDVYGFGVFLLEMLMGLRADVINCPGGDLHKWAVPFLSDPRKLMKQIIDPKLEKTYPLKAAIQLAGLIIKCLQSNCRDRPSIDQVLKSLEEIMRWRRETLKPLSNSKARAAHNPSKELLCTYV</sequence>
<dbReference type="GO" id="GO:0005524">
    <property type="term" value="F:ATP binding"/>
    <property type="evidence" value="ECO:0007669"/>
    <property type="project" value="InterPro"/>
</dbReference>
<dbReference type="InterPro" id="IPR050823">
    <property type="entry name" value="Plant_Ser_Thr_Prot_Kinase"/>
</dbReference>
<protein>
    <recommendedName>
        <fullName evidence="3">Protein kinase domain-containing protein</fullName>
    </recommendedName>
</protein>
<dbReference type="InterPro" id="IPR000719">
    <property type="entry name" value="Prot_kinase_dom"/>
</dbReference>
<keyword evidence="2" id="KW-1003">Cell membrane</keyword>
<accession>A0A5C7HFA6</accession>
<dbReference type="GO" id="GO:0005886">
    <property type="term" value="C:plasma membrane"/>
    <property type="evidence" value="ECO:0007669"/>
    <property type="project" value="UniProtKB-SubCell"/>
</dbReference>
<dbReference type="PROSITE" id="PS50011">
    <property type="entry name" value="PROTEIN_KINASE_DOM"/>
    <property type="match status" value="1"/>
</dbReference>
<feature type="domain" description="Protein kinase" evidence="3">
    <location>
        <begin position="42"/>
        <end position="316"/>
    </location>
</feature>
<proteinExistence type="predicted"/>
<keyword evidence="2" id="KW-0472">Membrane</keyword>
<dbReference type="SUPFAM" id="SSF56112">
    <property type="entry name" value="Protein kinase-like (PK-like)"/>
    <property type="match status" value="1"/>
</dbReference>
<dbReference type="InterPro" id="IPR001245">
    <property type="entry name" value="Ser-Thr/Tyr_kinase_cat_dom"/>
</dbReference>
<evidence type="ECO:0000256" key="1">
    <source>
        <dbReference type="ARBA" id="ARBA00004236"/>
    </source>
</evidence>
<reference evidence="5" key="1">
    <citation type="journal article" date="2019" name="Gigascience">
        <title>De novo genome assembly of the endangered Acer yangbiense, a plant species with extremely small populations endemic to Yunnan Province, China.</title>
        <authorList>
            <person name="Yang J."/>
            <person name="Wariss H.M."/>
            <person name="Tao L."/>
            <person name="Zhang R."/>
            <person name="Yun Q."/>
            <person name="Hollingsworth P."/>
            <person name="Dao Z."/>
            <person name="Luo G."/>
            <person name="Guo H."/>
            <person name="Ma Y."/>
            <person name="Sun W."/>
        </authorList>
    </citation>
    <scope>NUCLEOTIDE SEQUENCE [LARGE SCALE GENOMIC DNA]</scope>
    <source>
        <strain evidence="5">cv. Malutang</strain>
    </source>
</reference>
<dbReference type="GO" id="GO:0004672">
    <property type="term" value="F:protein kinase activity"/>
    <property type="evidence" value="ECO:0007669"/>
    <property type="project" value="InterPro"/>
</dbReference>